<reference evidence="2 3" key="1">
    <citation type="journal article" date="2018" name="PLoS ONE">
        <title>The draft genome of Kipferlia bialata reveals reductive genome evolution in fornicate parasites.</title>
        <authorList>
            <person name="Tanifuji G."/>
            <person name="Takabayashi S."/>
            <person name="Kume K."/>
            <person name="Takagi M."/>
            <person name="Nakayama T."/>
            <person name="Kamikawa R."/>
            <person name="Inagaki Y."/>
            <person name="Hashimoto T."/>
        </authorList>
    </citation>
    <scope>NUCLEOTIDE SEQUENCE [LARGE SCALE GENOMIC DNA]</scope>
    <source>
        <strain evidence="2">NY0173</strain>
    </source>
</reference>
<protein>
    <submittedName>
        <fullName evidence="2">Uncharacterized protein</fullName>
    </submittedName>
</protein>
<sequence length="74" mass="8636">RESGGVIADEEEAELRDRANMAKRTKETEREREQAEKERRQKQEIEEARKRAEITYGDGGQTRKVTKHGTHILD</sequence>
<feature type="non-terminal residue" evidence="2">
    <location>
        <position position="74"/>
    </location>
</feature>
<feature type="compositionally biased region" description="Basic and acidic residues" evidence="1">
    <location>
        <begin position="15"/>
        <end position="53"/>
    </location>
</feature>
<gene>
    <name evidence="2" type="ORF">KIPB_016403</name>
</gene>
<dbReference type="EMBL" id="BDIP01009989">
    <property type="protein sequence ID" value="GIQ92561.1"/>
    <property type="molecule type" value="Genomic_DNA"/>
</dbReference>
<feature type="non-terminal residue" evidence="2">
    <location>
        <position position="1"/>
    </location>
</feature>
<evidence type="ECO:0000313" key="3">
    <source>
        <dbReference type="Proteomes" id="UP000265618"/>
    </source>
</evidence>
<accession>A0A9K3GSB9</accession>
<comment type="caution">
    <text evidence="2">The sequence shown here is derived from an EMBL/GenBank/DDBJ whole genome shotgun (WGS) entry which is preliminary data.</text>
</comment>
<name>A0A9K3GSB9_9EUKA</name>
<proteinExistence type="predicted"/>
<feature type="compositionally biased region" description="Basic residues" evidence="1">
    <location>
        <begin position="64"/>
        <end position="74"/>
    </location>
</feature>
<evidence type="ECO:0000313" key="2">
    <source>
        <dbReference type="EMBL" id="GIQ92561.1"/>
    </source>
</evidence>
<dbReference type="AlphaFoldDB" id="A0A9K3GSB9"/>
<evidence type="ECO:0000256" key="1">
    <source>
        <dbReference type="SAM" id="MobiDB-lite"/>
    </source>
</evidence>
<feature type="region of interest" description="Disordered" evidence="1">
    <location>
        <begin position="1"/>
        <end position="74"/>
    </location>
</feature>
<organism evidence="2 3">
    <name type="scientific">Kipferlia bialata</name>
    <dbReference type="NCBI Taxonomy" id="797122"/>
    <lineage>
        <taxon>Eukaryota</taxon>
        <taxon>Metamonada</taxon>
        <taxon>Carpediemonas-like organisms</taxon>
        <taxon>Kipferlia</taxon>
    </lineage>
</organism>
<keyword evidence="3" id="KW-1185">Reference proteome</keyword>
<dbReference type="Proteomes" id="UP000265618">
    <property type="component" value="Unassembled WGS sequence"/>
</dbReference>